<evidence type="ECO:0000313" key="2">
    <source>
        <dbReference type="EnsemblProtists" id="EOD08149"/>
    </source>
</evidence>
<dbReference type="Proteomes" id="UP000013827">
    <property type="component" value="Unassembled WGS sequence"/>
</dbReference>
<dbReference type="GeneID" id="17254349"/>
<dbReference type="Gene3D" id="3.30.530.20">
    <property type="match status" value="1"/>
</dbReference>
<evidence type="ECO:0008006" key="4">
    <source>
        <dbReference type="Google" id="ProtNLM"/>
    </source>
</evidence>
<feature type="region of interest" description="Disordered" evidence="1">
    <location>
        <begin position="432"/>
        <end position="453"/>
    </location>
</feature>
<proteinExistence type="predicted"/>
<dbReference type="KEGG" id="ehx:EMIHUDRAFT_438387"/>
<organism evidence="2 3">
    <name type="scientific">Emiliania huxleyi (strain CCMP1516)</name>
    <dbReference type="NCBI Taxonomy" id="280463"/>
    <lineage>
        <taxon>Eukaryota</taxon>
        <taxon>Haptista</taxon>
        <taxon>Haptophyta</taxon>
        <taxon>Prymnesiophyceae</taxon>
        <taxon>Isochrysidales</taxon>
        <taxon>Noelaerhabdaceae</taxon>
        <taxon>Emiliania</taxon>
    </lineage>
</organism>
<sequence length="453" mass="48955">MGACGSKRAPNVEERSERLHEFFGATIDCEVRPSGLGSAEAVAQDAEHGKAAPSAAAPAAAEGGPCVFEGMQPAGINARLSQGALSPEDLEIQRTELKEAAKLIDSMGARGEEAAILAPAEKDGCKYELAINWESSHVALVTQKMQAVPLSMLECVALVREPDLIPLPKWPGLPRIERIALVHEFTPNNVVYHVSIEPWGPFPGCDSVCCAVGFVRTDESGKACVGFARSPPEDEQEVHRGWSVLPKQKRRTRMQVDGCAWVVAPSAEEGKVDVTIFMKTRIPIPHWLVPPALVRWVTPKVFRRILPLLTADKNKEPFRARVAADDRGWYTAVKKQLGLDVADEDTAAGSLAASPPDEGFAAAIRSYDWDAAERLATTAQQKADLSDSRKRVKALEAAVAAGRQQDALALAISPVEERKVRNYFKSKLAASSPRGFFDPAADYPTPRDVPAAA</sequence>
<evidence type="ECO:0000256" key="1">
    <source>
        <dbReference type="SAM" id="MobiDB-lite"/>
    </source>
</evidence>
<evidence type="ECO:0000313" key="3">
    <source>
        <dbReference type="Proteomes" id="UP000013827"/>
    </source>
</evidence>
<reference evidence="2" key="2">
    <citation type="submission" date="2024-10" db="UniProtKB">
        <authorList>
            <consortium name="EnsemblProtists"/>
        </authorList>
    </citation>
    <scope>IDENTIFICATION</scope>
</reference>
<keyword evidence="3" id="KW-1185">Reference proteome</keyword>
<name>A0A0D3IA64_EMIH1</name>
<accession>A0A0D3IA64</accession>
<dbReference type="AlphaFoldDB" id="A0A0D3IA64"/>
<protein>
    <recommendedName>
        <fullName evidence="4">START domain-containing protein</fullName>
    </recommendedName>
</protein>
<dbReference type="EnsemblProtists" id="EOD08149">
    <property type="protein sequence ID" value="EOD08149"/>
    <property type="gene ID" value="EMIHUDRAFT_438387"/>
</dbReference>
<reference evidence="3" key="1">
    <citation type="journal article" date="2013" name="Nature">
        <title>Pan genome of the phytoplankton Emiliania underpins its global distribution.</title>
        <authorList>
            <person name="Read B.A."/>
            <person name="Kegel J."/>
            <person name="Klute M.J."/>
            <person name="Kuo A."/>
            <person name="Lefebvre S.C."/>
            <person name="Maumus F."/>
            <person name="Mayer C."/>
            <person name="Miller J."/>
            <person name="Monier A."/>
            <person name="Salamov A."/>
            <person name="Young J."/>
            <person name="Aguilar M."/>
            <person name="Claverie J.M."/>
            <person name="Frickenhaus S."/>
            <person name="Gonzalez K."/>
            <person name="Herman E.K."/>
            <person name="Lin Y.C."/>
            <person name="Napier J."/>
            <person name="Ogata H."/>
            <person name="Sarno A.F."/>
            <person name="Shmutz J."/>
            <person name="Schroeder D."/>
            <person name="de Vargas C."/>
            <person name="Verret F."/>
            <person name="von Dassow P."/>
            <person name="Valentin K."/>
            <person name="Van de Peer Y."/>
            <person name="Wheeler G."/>
            <person name="Dacks J.B."/>
            <person name="Delwiche C.F."/>
            <person name="Dyhrman S.T."/>
            <person name="Glockner G."/>
            <person name="John U."/>
            <person name="Richards T."/>
            <person name="Worden A.Z."/>
            <person name="Zhang X."/>
            <person name="Grigoriev I.V."/>
            <person name="Allen A.E."/>
            <person name="Bidle K."/>
            <person name="Borodovsky M."/>
            <person name="Bowler C."/>
            <person name="Brownlee C."/>
            <person name="Cock J.M."/>
            <person name="Elias M."/>
            <person name="Gladyshev V.N."/>
            <person name="Groth M."/>
            <person name="Guda C."/>
            <person name="Hadaegh A."/>
            <person name="Iglesias-Rodriguez M.D."/>
            <person name="Jenkins J."/>
            <person name="Jones B.M."/>
            <person name="Lawson T."/>
            <person name="Leese F."/>
            <person name="Lindquist E."/>
            <person name="Lobanov A."/>
            <person name="Lomsadze A."/>
            <person name="Malik S.B."/>
            <person name="Marsh M.E."/>
            <person name="Mackinder L."/>
            <person name="Mock T."/>
            <person name="Mueller-Roeber B."/>
            <person name="Pagarete A."/>
            <person name="Parker M."/>
            <person name="Probert I."/>
            <person name="Quesneville H."/>
            <person name="Raines C."/>
            <person name="Rensing S.A."/>
            <person name="Riano-Pachon D.M."/>
            <person name="Richier S."/>
            <person name="Rokitta S."/>
            <person name="Shiraiwa Y."/>
            <person name="Soanes D.M."/>
            <person name="van der Giezen M."/>
            <person name="Wahlund T.M."/>
            <person name="Williams B."/>
            <person name="Wilson W."/>
            <person name="Wolfe G."/>
            <person name="Wurch L.L."/>
        </authorList>
    </citation>
    <scope>NUCLEOTIDE SEQUENCE</scope>
</reference>
<dbReference type="InterPro" id="IPR023393">
    <property type="entry name" value="START-like_dom_sf"/>
</dbReference>
<dbReference type="PaxDb" id="2903-EOD08149"/>
<dbReference type="HOGENOM" id="CLU_048821_0_0_1"/>
<dbReference type="RefSeq" id="XP_005760578.1">
    <property type="nucleotide sequence ID" value="XM_005760521.1"/>
</dbReference>